<sequence length="504" mass="56500">MLLPLAIFYLLQGFLNADAAPRFILLSRQQTPDLSESFPQECGCSASRSRQDIVWSCLVTIFACSWVSVHPNIPGPAKRRWMKSLHRVELMFWSIISPELIIFWASRQWLAARHLSQKFSNYGWTMTHGFYIQMGGFMLHDGETAIGVLSPEKLECLLEQNLIEMPKITEDEIKDRSKGDGLSKAIVIVQTTWFIVQCIARSARGFIVTQLELITLAFAALNAIMYVFWWNKPLDIDTTVPVYLMHPTPPQLPIPPPQIEMRPVDKISAATGSETDEFHVQHPHSDKHMIRQDISSGGDNESDNWTPTSDTPVPTRQAKRSAMFWDLALQAWCILSAAAAVVIVRRVHDIFNIFKKKNSIGEGKLRVNTFYVYDGDLIETRAGMGLVYGLPLITALFGAIHCAGWNFPFPTYIESIIWRVSSAFLTGVAVVVVPGIFVAQRFRPGESTSLVHFIFVGMTSLVHAMLPLYALARLALLVGALISLRDLPPAALAEVEWTLSIPHI</sequence>
<protein>
    <submittedName>
        <fullName evidence="4">Uncharacterized protein</fullName>
    </submittedName>
</protein>
<feature type="transmembrane region" description="Helical" evidence="2">
    <location>
        <begin position="386"/>
        <end position="404"/>
    </location>
</feature>
<evidence type="ECO:0000313" key="4">
    <source>
        <dbReference type="EMBL" id="KDR73289.1"/>
    </source>
</evidence>
<dbReference type="AlphaFoldDB" id="A0A067T019"/>
<feature type="transmembrane region" description="Helical" evidence="2">
    <location>
        <begin position="450"/>
        <end position="472"/>
    </location>
</feature>
<dbReference type="PANTHER" id="PTHR35043">
    <property type="entry name" value="TRANSCRIPTION FACTOR DOMAIN-CONTAINING PROTEIN"/>
    <property type="match status" value="1"/>
</dbReference>
<dbReference type="EMBL" id="KL142386">
    <property type="protein sequence ID" value="KDR73289.1"/>
    <property type="molecule type" value="Genomic_DNA"/>
</dbReference>
<keyword evidence="5" id="KW-1185">Reference proteome</keyword>
<proteinExistence type="predicted"/>
<reference evidence="5" key="1">
    <citation type="journal article" date="2014" name="Proc. Natl. Acad. Sci. U.S.A.">
        <title>Extensive sampling of basidiomycete genomes demonstrates inadequacy of the white-rot/brown-rot paradigm for wood decay fungi.</title>
        <authorList>
            <person name="Riley R."/>
            <person name="Salamov A.A."/>
            <person name="Brown D.W."/>
            <person name="Nagy L.G."/>
            <person name="Floudas D."/>
            <person name="Held B.W."/>
            <person name="Levasseur A."/>
            <person name="Lombard V."/>
            <person name="Morin E."/>
            <person name="Otillar R."/>
            <person name="Lindquist E.A."/>
            <person name="Sun H."/>
            <person name="LaButti K.M."/>
            <person name="Schmutz J."/>
            <person name="Jabbour D."/>
            <person name="Luo H."/>
            <person name="Baker S.E."/>
            <person name="Pisabarro A.G."/>
            <person name="Walton J.D."/>
            <person name="Blanchette R.A."/>
            <person name="Henrissat B."/>
            <person name="Martin F."/>
            <person name="Cullen D."/>
            <person name="Hibbett D.S."/>
            <person name="Grigoriev I.V."/>
        </authorList>
    </citation>
    <scope>NUCLEOTIDE SEQUENCE [LARGE SCALE GENOMIC DNA]</scope>
    <source>
        <strain evidence="5">CBS 339.88</strain>
    </source>
</reference>
<evidence type="ECO:0000256" key="1">
    <source>
        <dbReference type="SAM" id="MobiDB-lite"/>
    </source>
</evidence>
<dbReference type="STRING" id="685588.A0A067T019"/>
<dbReference type="Proteomes" id="UP000027222">
    <property type="component" value="Unassembled WGS sequence"/>
</dbReference>
<gene>
    <name evidence="4" type="ORF">GALMADRAFT_72820</name>
</gene>
<keyword evidence="2" id="KW-0812">Transmembrane</keyword>
<feature type="signal peptide" evidence="3">
    <location>
        <begin position="1"/>
        <end position="19"/>
    </location>
</feature>
<dbReference type="PANTHER" id="PTHR35043:SF7">
    <property type="entry name" value="TRANSCRIPTION FACTOR DOMAIN-CONTAINING PROTEIN"/>
    <property type="match status" value="1"/>
</dbReference>
<keyword evidence="2" id="KW-0472">Membrane</keyword>
<name>A0A067T019_GALM3</name>
<accession>A0A067T019</accession>
<organism evidence="4 5">
    <name type="scientific">Galerina marginata (strain CBS 339.88)</name>
    <dbReference type="NCBI Taxonomy" id="685588"/>
    <lineage>
        <taxon>Eukaryota</taxon>
        <taxon>Fungi</taxon>
        <taxon>Dikarya</taxon>
        <taxon>Basidiomycota</taxon>
        <taxon>Agaricomycotina</taxon>
        <taxon>Agaricomycetes</taxon>
        <taxon>Agaricomycetidae</taxon>
        <taxon>Agaricales</taxon>
        <taxon>Agaricineae</taxon>
        <taxon>Strophariaceae</taxon>
        <taxon>Galerina</taxon>
    </lineage>
</organism>
<dbReference type="HOGENOM" id="CLU_022883_6_1_1"/>
<feature type="transmembrane region" description="Helical" evidence="2">
    <location>
        <begin position="416"/>
        <end position="438"/>
    </location>
</feature>
<dbReference type="OrthoDB" id="9451547at2759"/>
<evidence type="ECO:0000256" key="2">
    <source>
        <dbReference type="SAM" id="Phobius"/>
    </source>
</evidence>
<feature type="region of interest" description="Disordered" evidence="1">
    <location>
        <begin position="290"/>
        <end position="314"/>
    </location>
</feature>
<evidence type="ECO:0000313" key="5">
    <source>
        <dbReference type="Proteomes" id="UP000027222"/>
    </source>
</evidence>
<keyword evidence="2" id="KW-1133">Transmembrane helix</keyword>
<keyword evidence="3" id="KW-0732">Signal</keyword>
<feature type="compositionally biased region" description="Polar residues" evidence="1">
    <location>
        <begin position="293"/>
        <end position="314"/>
    </location>
</feature>
<feature type="transmembrane region" description="Helical" evidence="2">
    <location>
        <begin position="327"/>
        <end position="347"/>
    </location>
</feature>
<evidence type="ECO:0000256" key="3">
    <source>
        <dbReference type="SAM" id="SignalP"/>
    </source>
</evidence>
<feature type="chain" id="PRO_5001646335" evidence="3">
    <location>
        <begin position="20"/>
        <end position="504"/>
    </location>
</feature>